<keyword evidence="3" id="KW-1185">Reference proteome</keyword>
<evidence type="ECO:0000256" key="1">
    <source>
        <dbReference type="SAM" id="SignalP"/>
    </source>
</evidence>
<sequence length="377" mass="41448">MFKTRALATLLFWLALTGVPQAETGLSQRQWVVSLVEALGWSFGLPDHPQDLDYHRLLDGRRQWRIEGEESFQPGDAVSVKTFETFGPYSGSGWLNGLSGRTSATLRFLLPHSGNYRLSAALRRPGHRITLGGRTWEADGPLEFGRVVLGEVELTPGMQEVLIDLPPDGSFDYLELSAPEQSLIEPLGGWHFEEALTAEVLALSVIQLLHLEAALPPTPETFIIEAEDAAFRQGAEPTEARLLGEPSGGLWLRAGNLAGKLRLDFFLPSPGIWTLSLRGAGETPILARLDKRRTLNYPSPGYLQDQALGSLLLGEGNHSLELQLPPRTGIDYLRLDRRASRGEDYRRLVGLPPEGVSFNPTQIDRLLALLAAIGAPR</sequence>
<name>A0A550J8E9_9BACT</name>
<proteinExistence type="predicted"/>
<dbReference type="OrthoDB" id="5394183at2"/>
<dbReference type="AlphaFoldDB" id="A0A550J8E9"/>
<evidence type="ECO:0000313" key="3">
    <source>
        <dbReference type="Proteomes" id="UP000317155"/>
    </source>
</evidence>
<dbReference type="RefSeq" id="WP_140396583.1">
    <property type="nucleotide sequence ID" value="NZ_FOJJ01000002.1"/>
</dbReference>
<evidence type="ECO:0000313" key="2">
    <source>
        <dbReference type="EMBL" id="TRO79520.1"/>
    </source>
</evidence>
<reference evidence="2 3" key="1">
    <citation type="submission" date="2019-07" db="EMBL/GenBank/DDBJ databases">
        <title>Insights of Desulfuromonas acetexigens electromicrobiology.</title>
        <authorList>
            <person name="Katuri K."/>
            <person name="Sapireddy V."/>
            <person name="Shaw D.R."/>
            <person name="Saikaly P."/>
        </authorList>
    </citation>
    <scope>NUCLEOTIDE SEQUENCE [LARGE SCALE GENOMIC DNA]</scope>
    <source>
        <strain evidence="2 3">2873</strain>
    </source>
</reference>
<dbReference type="Proteomes" id="UP000317155">
    <property type="component" value="Unassembled WGS sequence"/>
</dbReference>
<dbReference type="EMBL" id="VJVV01000010">
    <property type="protein sequence ID" value="TRO79520.1"/>
    <property type="molecule type" value="Genomic_DNA"/>
</dbReference>
<feature type="signal peptide" evidence="1">
    <location>
        <begin position="1"/>
        <end position="22"/>
    </location>
</feature>
<accession>A0A550J8E9</accession>
<organism evidence="2 3">
    <name type="scientific">Trichloromonas acetexigens</name>
    <dbReference type="NCBI Taxonomy" id="38815"/>
    <lineage>
        <taxon>Bacteria</taxon>
        <taxon>Pseudomonadati</taxon>
        <taxon>Thermodesulfobacteriota</taxon>
        <taxon>Desulfuromonadia</taxon>
        <taxon>Desulfuromonadales</taxon>
        <taxon>Trichloromonadaceae</taxon>
        <taxon>Trichloromonas</taxon>
    </lineage>
</organism>
<gene>
    <name evidence="2" type="ORF">FL622_13340</name>
</gene>
<protein>
    <submittedName>
        <fullName evidence="2">Uncharacterized protein</fullName>
    </submittedName>
</protein>
<comment type="caution">
    <text evidence="2">The sequence shown here is derived from an EMBL/GenBank/DDBJ whole genome shotgun (WGS) entry which is preliminary data.</text>
</comment>
<keyword evidence="1" id="KW-0732">Signal</keyword>
<feature type="chain" id="PRO_5021857349" evidence="1">
    <location>
        <begin position="23"/>
        <end position="377"/>
    </location>
</feature>